<dbReference type="GO" id="GO:0006508">
    <property type="term" value="P:proteolysis"/>
    <property type="evidence" value="ECO:0007669"/>
    <property type="project" value="UniProtKB-KW"/>
</dbReference>
<evidence type="ECO:0000259" key="16">
    <source>
        <dbReference type="PROSITE" id="PS50994"/>
    </source>
</evidence>
<keyword evidence="9" id="KW-0067">ATP-binding</keyword>
<accession>A0A225VKZ8</accession>
<name>A0A225VKZ8_9STRA</name>
<dbReference type="GO" id="GO:0003676">
    <property type="term" value="F:nucleic acid binding"/>
    <property type="evidence" value="ECO:0007669"/>
    <property type="project" value="InterPro"/>
</dbReference>
<gene>
    <name evidence="17" type="ORF">PHMEG_00022467</name>
</gene>
<evidence type="ECO:0000256" key="8">
    <source>
        <dbReference type="ARBA" id="ARBA00022801"/>
    </source>
</evidence>
<keyword evidence="14" id="KW-0917">Virion maturation</keyword>
<dbReference type="SUPFAM" id="SSF53098">
    <property type="entry name" value="Ribonuclease H-like"/>
    <property type="match status" value="1"/>
</dbReference>
<evidence type="ECO:0000256" key="4">
    <source>
        <dbReference type="ARBA" id="ARBA00022722"/>
    </source>
</evidence>
<evidence type="ECO:0000256" key="10">
    <source>
        <dbReference type="ARBA" id="ARBA00022842"/>
    </source>
</evidence>
<keyword evidence="13" id="KW-0808">Transferase</keyword>
<evidence type="ECO:0000256" key="5">
    <source>
        <dbReference type="ARBA" id="ARBA00022723"/>
    </source>
</evidence>
<dbReference type="GO" id="GO:0003887">
    <property type="term" value="F:DNA-directed DNA polymerase activity"/>
    <property type="evidence" value="ECO:0007669"/>
    <property type="project" value="UniProtKB-KW"/>
</dbReference>
<keyword evidence="13" id="KW-0239">DNA-directed DNA polymerase</keyword>
<dbReference type="PANTHER" id="PTHR42648:SF11">
    <property type="entry name" value="TRANSPOSON TY4-P GAG-POL POLYPROTEIN"/>
    <property type="match status" value="1"/>
</dbReference>
<keyword evidence="6" id="KW-0547">Nucleotide-binding</keyword>
<keyword evidence="3" id="KW-0645">Protease</keyword>
<keyword evidence="10" id="KW-0460">Magnesium</keyword>
<dbReference type="AlphaFoldDB" id="A0A225VKZ8"/>
<dbReference type="Pfam" id="PF22936">
    <property type="entry name" value="Pol_BBD"/>
    <property type="match status" value="1"/>
</dbReference>
<organism evidence="17 18">
    <name type="scientific">Phytophthora megakarya</name>
    <dbReference type="NCBI Taxonomy" id="4795"/>
    <lineage>
        <taxon>Eukaryota</taxon>
        <taxon>Sar</taxon>
        <taxon>Stramenopiles</taxon>
        <taxon>Oomycota</taxon>
        <taxon>Peronosporomycetes</taxon>
        <taxon>Peronosporales</taxon>
        <taxon>Peronosporaceae</taxon>
        <taxon>Phytophthora</taxon>
    </lineage>
</organism>
<evidence type="ECO:0000256" key="1">
    <source>
        <dbReference type="ARBA" id="ARBA00002180"/>
    </source>
</evidence>
<dbReference type="InterPro" id="IPR001584">
    <property type="entry name" value="Integrase_cat-core"/>
</dbReference>
<proteinExistence type="predicted"/>
<evidence type="ECO:0000256" key="12">
    <source>
        <dbReference type="ARBA" id="ARBA00022918"/>
    </source>
</evidence>
<keyword evidence="15" id="KW-0233">DNA recombination</keyword>
<evidence type="ECO:0000256" key="15">
    <source>
        <dbReference type="ARBA" id="ARBA00023172"/>
    </source>
</evidence>
<dbReference type="GO" id="GO:0004519">
    <property type="term" value="F:endonuclease activity"/>
    <property type="evidence" value="ECO:0007669"/>
    <property type="project" value="UniProtKB-KW"/>
</dbReference>
<dbReference type="OrthoDB" id="104418at2759"/>
<comment type="function">
    <text evidence="1">The aspartyl protease (PR) mediates the proteolytic cleavages of the Gag and Gag-Pol polyproteins after assembly of the VLP.</text>
</comment>
<dbReference type="InterPro" id="IPR039537">
    <property type="entry name" value="Retrotran_Ty1/copia-like"/>
</dbReference>
<dbReference type="GO" id="GO:0005524">
    <property type="term" value="F:ATP binding"/>
    <property type="evidence" value="ECO:0007669"/>
    <property type="project" value="UniProtKB-KW"/>
</dbReference>
<evidence type="ECO:0000313" key="17">
    <source>
        <dbReference type="EMBL" id="OWZ05447.1"/>
    </source>
</evidence>
<feature type="domain" description="Integrase catalytic" evidence="16">
    <location>
        <begin position="348"/>
        <end position="513"/>
    </location>
</feature>
<evidence type="ECO:0000256" key="6">
    <source>
        <dbReference type="ARBA" id="ARBA00022741"/>
    </source>
</evidence>
<evidence type="ECO:0000256" key="2">
    <source>
        <dbReference type="ARBA" id="ARBA00022612"/>
    </source>
</evidence>
<keyword evidence="8" id="KW-0378">Hydrolase</keyword>
<dbReference type="GO" id="GO:0008233">
    <property type="term" value="F:peptidase activity"/>
    <property type="evidence" value="ECO:0007669"/>
    <property type="project" value="UniProtKB-KW"/>
</dbReference>
<dbReference type="GO" id="GO:0006310">
    <property type="term" value="P:DNA recombination"/>
    <property type="evidence" value="ECO:0007669"/>
    <property type="project" value="UniProtKB-KW"/>
</dbReference>
<protein>
    <submittedName>
        <fullName evidence="17">Retroelement</fullName>
    </submittedName>
</protein>
<dbReference type="EMBL" id="NBNE01004425">
    <property type="protein sequence ID" value="OWZ05447.1"/>
    <property type="molecule type" value="Genomic_DNA"/>
</dbReference>
<keyword evidence="4" id="KW-0540">Nuclease</keyword>
<dbReference type="GO" id="GO:0003964">
    <property type="term" value="F:RNA-directed DNA polymerase activity"/>
    <property type="evidence" value="ECO:0007669"/>
    <property type="project" value="UniProtKB-KW"/>
</dbReference>
<dbReference type="GO" id="GO:0046872">
    <property type="term" value="F:metal ion binding"/>
    <property type="evidence" value="ECO:0007669"/>
    <property type="project" value="UniProtKB-KW"/>
</dbReference>
<dbReference type="Proteomes" id="UP000198211">
    <property type="component" value="Unassembled WGS sequence"/>
</dbReference>
<keyword evidence="11" id="KW-0229">DNA integration</keyword>
<dbReference type="PROSITE" id="PS50994">
    <property type="entry name" value="INTEGRASE"/>
    <property type="match status" value="1"/>
</dbReference>
<evidence type="ECO:0000256" key="3">
    <source>
        <dbReference type="ARBA" id="ARBA00022670"/>
    </source>
</evidence>
<evidence type="ECO:0000256" key="11">
    <source>
        <dbReference type="ARBA" id="ARBA00022908"/>
    </source>
</evidence>
<keyword evidence="5" id="KW-0479">Metal-binding</keyword>
<reference evidence="18" key="1">
    <citation type="submission" date="2017-03" db="EMBL/GenBank/DDBJ databases">
        <title>Phytopthora megakarya and P. palmivora, two closely related causual agents of cacao black pod achieved similar genome size and gene model numbers by different mechanisms.</title>
        <authorList>
            <person name="Ali S."/>
            <person name="Shao J."/>
            <person name="Larry D.J."/>
            <person name="Kronmiller B."/>
            <person name="Shen D."/>
            <person name="Strem M.D."/>
            <person name="Melnick R.L."/>
            <person name="Guiltinan M.J."/>
            <person name="Tyler B.M."/>
            <person name="Meinhardt L.W."/>
            <person name="Bailey B.A."/>
        </authorList>
    </citation>
    <scope>NUCLEOTIDE SEQUENCE [LARGE SCALE GENOMIC DNA]</scope>
    <source>
        <strain evidence="18">zdho120</strain>
    </source>
</reference>
<dbReference type="InterPro" id="IPR054722">
    <property type="entry name" value="PolX-like_BBD"/>
</dbReference>
<keyword evidence="12" id="KW-0695">RNA-directed DNA polymerase</keyword>
<comment type="caution">
    <text evidence="17">The sequence shown here is derived from an EMBL/GenBank/DDBJ whole genome shotgun (WGS) entry which is preliminary data.</text>
</comment>
<dbReference type="Gene3D" id="3.30.420.10">
    <property type="entry name" value="Ribonuclease H-like superfamily/Ribonuclease H"/>
    <property type="match status" value="1"/>
</dbReference>
<dbReference type="Pfam" id="PF00665">
    <property type="entry name" value="rve"/>
    <property type="match status" value="1"/>
</dbReference>
<dbReference type="GO" id="GO:0015074">
    <property type="term" value="P:DNA integration"/>
    <property type="evidence" value="ECO:0007669"/>
    <property type="project" value="UniProtKB-KW"/>
</dbReference>
<dbReference type="STRING" id="4795.A0A225VKZ8"/>
<keyword evidence="2" id="KW-1188">Viral release from host cell</keyword>
<dbReference type="InterPro" id="IPR036397">
    <property type="entry name" value="RNaseH_sf"/>
</dbReference>
<sequence length="525" mass="57998">MALARNDLLDHVDLKPDQSALRDTPARKVADMKVLGVLVTHMRPIRNLLAEYERLNIPLGSLPEEYDGMVKIIEARGNISLLEAKEISGTKERQFSKQWVNRNEDVVRTTIGTIVNRKAAAADLIAVETAVEGDATVMEAVPTSRNSDASASSVVIMTTNVPTVHKPQDKVVKKSSFFRQQISCLGLDYSGAISLMTGELDDFVDLEKLAASQLITVSICERLPARAKGKVKFVLNDGKSVCMTYVLYIPGITRKLISASALPAKGVQLTFGSDECVISHGCKLLDASVWYARLEHIPAARMGKLAEAVVRVPDLPDLKEDDGPCHGCACGKLSVKGFACQSGSQVESTNLPEIIHSDAMGPMQPSSRGSARYVVCFVDDFSRFVCVYTLKTKSDMTDKFAEFILLLENQTQCRVKVIRIDNGGEYTAKKLAQFCLQHGIFRQTSATYTPQQNSVPERMTRTIVEMARSMLHYQRLNQKCWGEAIMTAVYLLTRLPRTARRDTTLYELVYGVKSDSGNLRVFGSK</sequence>
<keyword evidence="13" id="KW-0548">Nucleotidyltransferase</keyword>
<keyword evidence="7" id="KW-0255">Endonuclease</keyword>
<dbReference type="PANTHER" id="PTHR42648">
    <property type="entry name" value="TRANSPOSASE, PUTATIVE-RELATED"/>
    <property type="match status" value="1"/>
</dbReference>
<dbReference type="InterPro" id="IPR012337">
    <property type="entry name" value="RNaseH-like_sf"/>
</dbReference>
<evidence type="ECO:0000256" key="13">
    <source>
        <dbReference type="ARBA" id="ARBA00022932"/>
    </source>
</evidence>
<evidence type="ECO:0000256" key="7">
    <source>
        <dbReference type="ARBA" id="ARBA00022759"/>
    </source>
</evidence>
<evidence type="ECO:0000256" key="9">
    <source>
        <dbReference type="ARBA" id="ARBA00022840"/>
    </source>
</evidence>
<keyword evidence="18" id="KW-1185">Reference proteome</keyword>
<evidence type="ECO:0000313" key="18">
    <source>
        <dbReference type="Proteomes" id="UP000198211"/>
    </source>
</evidence>
<evidence type="ECO:0000256" key="14">
    <source>
        <dbReference type="ARBA" id="ARBA00023113"/>
    </source>
</evidence>